<feature type="compositionally biased region" description="Polar residues" evidence="1">
    <location>
        <begin position="269"/>
        <end position="278"/>
    </location>
</feature>
<gene>
    <name evidence="2" type="ORF">BB560_005574</name>
</gene>
<protein>
    <submittedName>
        <fullName evidence="2">Uncharacterized protein</fullName>
    </submittedName>
</protein>
<evidence type="ECO:0000313" key="2">
    <source>
        <dbReference type="EMBL" id="PVU98966.1"/>
    </source>
</evidence>
<organism evidence="2 3">
    <name type="scientific">Smittium megazygosporum</name>
    <dbReference type="NCBI Taxonomy" id="133381"/>
    <lineage>
        <taxon>Eukaryota</taxon>
        <taxon>Fungi</taxon>
        <taxon>Fungi incertae sedis</taxon>
        <taxon>Zoopagomycota</taxon>
        <taxon>Kickxellomycotina</taxon>
        <taxon>Harpellomycetes</taxon>
        <taxon>Harpellales</taxon>
        <taxon>Legeriomycetaceae</taxon>
        <taxon>Smittium</taxon>
    </lineage>
</organism>
<accession>A0A2T9Z352</accession>
<dbReference type="AlphaFoldDB" id="A0A2T9Z352"/>
<evidence type="ECO:0000256" key="1">
    <source>
        <dbReference type="SAM" id="MobiDB-lite"/>
    </source>
</evidence>
<name>A0A2T9Z352_9FUNG</name>
<sequence length="304" mass="34572">MEELSSSKDISEFVATHLKESFPGLDLLGSNNDQAIDEQGNQIEKMLFSSSSSNTENWEILRRSSKRRIYSNLNKKICSFYKLDQRKLPSEPQASMVLMVQSTTDTFPLKNSDENGESKVRKLAEVLSRRMKGESKKEEIEKMLAQVIQESFAQKIVDLEQDDFLGENTYSKVIEMLEKEFNCLIEIKKSEEEKDQADLPSKVKIIEVQERIEKQMKELTLSEVGKGDFVEIKQNEKTNHIGDTNEKEKEKKKSSNNNGNNTSIKQESIETSKSTSSPVPKIIGEHPFDASDTGIVHLQISNVN</sequence>
<dbReference type="EMBL" id="MBFS01002327">
    <property type="protein sequence ID" value="PVU98966.1"/>
    <property type="molecule type" value="Genomic_DNA"/>
</dbReference>
<feature type="region of interest" description="Disordered" evidence="1">
    <location>
        <begin position="232"/>
        <end position="294"/>
    </location>
</feature>
<feature type="compositionally biased region" description="Low complexity" evidence="1">
    <location>
        <begin position="255"/>
        <end position="265"/>
    </location>
</feature>
<proteinExistence type="predicted"/>
<feature type="compositionally biased region" description="Basic and acidic residues" evidence="1">
    <location>
        <begin position="232"/>
        <end position="253"/>
    </location>
</feature>
<comment type="caution">
    <text evidence="2">The sequence shown here is derived from an EMBL/GenBank/DDBJ whole genome shotgun (WGS) entry which is preliminary data.</text>
</comment>
<keyword evidence="3" id="KW-1185">Reference proteome</keyword>
<reference evidence="2 3" key="1">
    <citation type="journal article" date="2018" name="MBio">
        <title>Comparative Genomics Reveals the Core Gene Toolbox for the Fungus-Insect Symbiosis.</title>
        <authorList>
            <person name="Wang Y."/>
            <person name="Stata M."/>
            <person name="Wang W."/>
            <person name="Stajich J.E."/>
            <person name="White M.M."/>
            <person name="Moncalvo J.M."/>
        </authorList>
    </citation>
    <scope>NUCLEOTIDE SEQUENCE [LARGE SCALE GENOMIC DNA]</scope>
    <source>
        <strain evidence="2 3">SC-DP-2</strain>
    </source>
</reference>
<evidence type="ECO:0000313" key="3">
    <source>
        <dbReference type="Proteomes" id="UP000245609"/>
    </source>
</evidence>
<dbReference type="Proteomes" id="UP000245609">
    <property type="component" value="Unassembled WGS sequence"/>
</dbReference>